<dbReference type="PANTHER" id="PTHR10334">
    <property type="entry name" value="CYSTEINE-RICH SECRETORY PROTEIN-RELATED"/>
    <property type="match status" value="1"/>
</dbReference>
<dbReference type="OrthoDB" id="2128882at2759"/>
<protein>
    <recommendedName>
        <fullName evidence="3">SCP domain-containing protein</fullName>
    </recommendedName>
</protein>
<dbReference type="AlphaFoldDB" id="A0A177VZ86"/>
<dbReference type="Gene3D" id="3.40.33.10">
    <property type="entry name" value="CAP"/>
    <property type="match status" value="1"/>
</dbReference>
<keyword evidence="2" id="KW-1133">Transmembrane helix</keyword>
<feature type="compositionally biased region" description="Basic and acidic residues" evidence="1">
    <location>
        <begin position="188"/>
        <end position="198"/>
    </location>
</feature>
<feature type="transmembrane region" description="Helical" evidence="2">
    <location>
        <begin position="12"/>
        <end position="31"/>
    </location>
</feature>
<evidence type="ECO:0000256" key="1">
    <source>
        <dbReference type="SAM" id="MobiDB-lite"/>
    </source>
</evidence>
<dbReference type="InterPro" id="IPR014044">
    <property type="entry name" value="CAP_dom"/>
</dbReference>
<proteinExistence type="predicted"/>
<dbReference type="SMART" id="SM00198">
    <property type="entry name" value="SCP"/>
    <property type="match status" value="1"/>
</dbReference>
<organism evidence="4 5">
    <name type="scientific">Batrachochytrium dendrobatidis (strain JEL423)</name>
    <dbReference type="NCBI Taxonomy" id="403673"/>
    <lineage>
        <taxon>Eukaryota</taxon>
        <taxon>Fungi</taxon>
        <taxon>Fungi incertae sedis</taxon>
        <taxon>Chytridiomycota</taxon>
        <taxon>Chytridiomycota incertae sedis</taxon>
        <taxon>Chytridiomycetes</taxon>
        <taxon>Rhizophydiales</taxon>
        <taxon>Rhizophydiales incertae sedis</taxon>
        <taxon>Batrachochytrium</taxon>
    </lineage>
</organism>
<dbReference type="STRING" id="403673.A0A177VZ86"/>
<name>A0A177VZ86_BATDL</name>
<keyword evidence="2" id="KW-0812">Transmembrane</keyword>
<evidence type="ECO:0000313" key="4">
    <source>
        <dbReference type="EMBL" id="OAJ32816.1"/>
    </source>
</evidence>
<feature type="region of interest" description="Disordered" evidence="1">
    <location>
        <begin position="95"/>
        <end position="205"/>
    </location>
</feature>
<dbReference type="Proteomes" id="UP000077115">
    <property type="component" value="Unassembled WGS sequence"/>
</dbReference>
<dbReference type="Pfam" id="PF00188">
    <property type="entry name" value="CAP"/>
    <property type="match status" value="1"/>
</dbReference>
<dbReference type="InterPro" id="IPR035940">
    <property type="entry name" value="CAP_sf"/>
</dbReference>
<dbReference type="SUPFAM" id="SSF55797">
    <property type="entry name" value="PR-1-like"/>
    <property type="match status" value="1"/>
</dbReference>
<dbReference type="VEuPathDB" id="FungiDB:BDEG_28698"/>
<evidence type="ECO:0000313" key="5">
    <source>
        <dbReference type="Proteomes" id="UP000077115"/>
    </source>
</evidence>
<keyword evidence="2" id="KW-0472">Membrane</keyword>
<gene>
    <name evidence="4" type="ORF">BDEG_28698</name>
</gene>
<sequence>MIAFKTPGLSYVPIVFGYIVCIFMTVIVVPANGVSIQPLLSPETQFIVLMKRQAPQRVGCTKKYQADKKLVREAARAAKLKFLDQLAEKERIREQEKKRRMERKMEREEQARKEEERKEEERKEEERKEEERKEAERKEKERKEHEKKAIEQKREEERNNAERRGPGKSSGKRKHLDPQPSEPAWKIAKQEQHSEQQHNEQQPKGAFASDIGFSLQCLQLHNQYRAKHGKAPLRHSVRLMESAKKIAGTPDMVHSKIPGNGESLWPGTSQDCTAAVHAFYDEVRYFGPETKVVDYLAVNKFAGHFTQVISPRSKEMGCAVGAKTVCHYSPPGNMMGETLNLQG</sequence>
<reference evidence="4 5" key="2">
    <citation type="submission" date="2016-05" db="EMBL/GenBank/DDBJ databases">
        <title>Lineage-specific infection strategies underlie the spectrum of fungal disease in amphibians.</title>
        <authorList>
            <person name="Cuomo C.A."/>
            <person name="Farrer R.A."/>
            <person name="James T."/>
            <person name="Longcore J."/>
            <person name="Birren B."/>
        </authorList>
    </citation>
    <scope>NUCLEOTIDE SEQUENCE [LARGE SCALE GENOMIC DNA]</scope>
    <source>
        <strain evidence="4 5">JEL423</strain>
    </source>
</reference>
<evidence type="ECO:0000256" key="2">
    <source>
        <dbReference type="SAM" id="Phobius"/>
    </source>
</evidence>
<accession>A0A177VZ86</accession>
<feature type="domain" description="SCP" evidence="3">
    <location>
        <begin position="212"/>
        <end position="336"/>
    </location>
</feature>
<comment type="caution">
    <text evidence="4">The sequence shown here is derived from an EMBL/GenBank/DDBJ whole genome shotgun (WGS) entry which is preliminary data.</text>
</comment>
<dbReference type="InterPro" id="IPR001283">
    <property type="entry name" value="CRISP-related"/>
</dbReference>
<evidence type="ECO:0000259" key="3">
    <source>
        <dbReference type="SMART" id="SM00198"/>
    </source>
</evidence>
<dbReference type="eggNOG" id="KOG3017">
    <property type="taxonomic scope" value="Eukaryota"/>
</dbReference>
<reference evidence="4 5" key="1">
    <citation type="submission" date="2006-10" db="EMBL/GenBank/DDBJ databases">
        <title>The Genome Sequence of Batrachochytrium dendrobatidis JEL423.</title>
        <authorList>
            <consortium name="The Broad Institute Genome Sequencing Platform"/>
            <person name="Birren B."/>
            <person name="Lander E."/>
            <person name="Galagan J."/>
            <person name="Cuomo C."/>
            <person name="Devon K."/>
            <person name="Jaffe D."/>
            <person name="Butler J."/>
            <person name="Alvarez P."/>
            <person name="Gnerre S."/>
            <person name="Grabherr M."/>
            <person name="Kleber M."/>
            <person name="Mauceli E."/>
            <person name="Brockman W."/>
            <person name="Young S."/>
            <person name="LaButti K."/>
            <person name="Sykes S."/>
            <person name="DeCaprio D."/>
            <person name="Crawford M."/>
            <person name="Koehrsen M."/>
            <person name="Engels R."/>
            <person name="Montgomery P."/>
            <person name="Pearson M."/>
            <person name="Howarth C."/>
            <person name="Larson L."/>
            <person name="White J."/>
            <person name="O'Leary S."/>
            <person name="Kodira C."/>
            <person name="Zeng Q."/>
            <person name="Yandava C."/>
            <person name="Alvarado L."/>
            <person name="Longcore J."/>
            <person name="James T."/>
        </authorList>
    </citation>
    <scope>NUCLEOTIDE SEQUENCE [LARGE SCALE GENOMIC DNA]</scope>
    <source>
        <strain evidence="4 5">JEL423</strain>
    </source>
</reference>
<dbReference type="EMBL" id="AATT01000309">
    <property type="protein sequence ID" value="OAJ32816.1"/>
    <property type="molecule type" value="Genomic_DNA"/>
</dbReference>
<feature type="compositionally biased region" description="Basic and acidic residues" evidence="1">
    <location>
        <begin position="95"/>
        <end position="165"/>
    </location>
</feature>